<feature type="transmembrane region" description="Helical" evidence="6">
    <location>
        <begin position="7"/>
        <end position="27"/>
    </location>
</feature>
<dbReference type="PANTHER" id="PTHR30386:SF26">
    <property type="entry name" value="TRANSPORT PROTEIN COMB"/>
    <property type="match status" value="1"/>
</dbReference>
<accession>A0A5A8F2K3</accession>
<evidence type="ECO:0000256" key="2">
    <source>
        <dbReference type="ARBA" id="ARBA00022692"/>
    </source>
</evidence>
<evidence type="ECO:0000313" key="10">
    <source>
        <dbReference type="Proteomes" id="UP000322876"/>
    </source>
</evidence>
<organism evidence="9 10">
    <name type="scientific">Deferribacter autotrophicus</name>
    <dbReference type="NCBI Taxonomy" id="500465"/>
    <lineage>
        <taxon>Bacteria</taxon>
        <taxon>Pseudomonadati</taxon>
        <taxon>Deferribacterota</taxon>
        <taxon>Deferribacteres</taxon>
        <taxon>Deferribacterales</taxon>
        <taxon>Deferribacteraceae</taxon>
        <taxon>Deferribacter</taxon>
    </lineage>
</organism>
<feature type="domain" description="Multidrug resistance protein MdtA-like barrel-sandwich hybrid" evidence="7">
    <location>
        <begin position="53"/>
        <end position="278"/>
    </location>
</feature>
<comment type="subcellular location">
    <subcellularLocation>
        <location evidence="1">Membrane</location>
        <topology evidence="1">Single-pass membrane protein</topology>
    </subcellularLocation>
</comment>
<gene>
    <name evidence="9" type="ORF">FHQ18_06460</name>
</gene>
<keyword evidence="5" id="KW-0175">Coiled coil</keyword>
<proteinExistence type="predicted"/>
<keyword evidence="4 6" id="KW-0472">Membrane</keyword>
<dbReference type="AlphaFoldDB" id="A0A5A8F2K3"/>
<dbReference type="Pfam" id="PF25954">
    <property type="entry name" value="Beta-barrel_RND_2"/>
    <property type="match status" value="1"/>
</dbReference>
<name>A0A5A8F2K3_9BACT</name>
<dbReference type="RefSeq" id="WP_149266354.1">
    <property type="nucleotide sequence ID" value="NZ_VFJB01000005.1"/>
</dbReference>
<dbReference type="OrthoDB" id="9811754at2"/>
<evidence type="ECO:0000259" key="7">
    <source>
        <dbReference type="Pfam" id="PF25917"/>
    </source>
</evidence>
<feature type="coiled-coil region" evidence="5">
    <location>
        <begin position="87"/>
        <end position="243"/>
    </location>
</feature>
<dbReference type="InterPro" id="IPR058625">
    <property type="entry name" value="MdtA-like_BSH"/>
</dbReference>
<sequence>MGKKAKIALLLLVVGLIVFVYFAYRYLTFIKEFATTDAMFVKSNKITNVSFKRVGGKIIKLYFTEGDTVKKGDLLAEIDPTDYIVKLEGITKKIESLEKKKEQLDIQIDRISKELIIKKQSAQKNVEYIGKEIKSIKFNIAEIETNIKQLTRDYNRYKTLYEQKAVSKRSFEDIETNLQGLKQKKKSLESKLEGLIKQKDIANNNIKIIEEGFKQIEELKKMRESLIKQIEAAKQEKKDTKNLIEYCKLYAPFDGVIGKKYVEVGTVINSGFPIYSIVDTKDLYIEVLLEETKMKGVKIGSPATFRVDAYPDIEFKGEVESIYPASAATYALVPRDISAGEFTKVAQRIPVKIKITEGDLSFLKVGMGGEIRIKRIY</sequence>
<dbReference type="InterPro" id="IPR058792">
    <property type="entry name" value="Beta-barrel_RND_2"/>
</dbReference>
<evidence type="ECO:0000256" key="1">
    <source>
        <dbReference type="ARBA" id="ARBA00004167"/>
    </source>
</evidence>
<dbReference type="SUPFAM" id="SSF111369">
    <property type="entry name" value="HlyD-like secretion proteins"/>
    <property type="match status" value="2"/>
</dbReference>
<dbReference type="Gene3D" id="2.40.30.170">
    <property type="match status" value="1"/>
</dbReference>
<evidence type="ECO:0000313" key="9">
    <source>
        <dbReference type="EMBL" id="KAA0258033.1"/>
    </source>
</evidence>
<keyword evidence="3 6" id="KW-1133">Transmembrane helix</keyword>
<keyword evidence="2 6" id="KW-0812">Transmembrane</keyword>
<dbReference type="Pfam" id="PF25917">
    <property type="entry name" value="BSH_RND"/>
    <property type="match status" value="1"/>
</dbReference>
<dbReference type="EMBL" id="VFJB01000005">
    <property type="protein sequence ID" value="KAA0258033.1"/>
    <property type="molecule type" value="Genomic_DNA"/>
</dbReference>
<evidence type="ECO:0000256" key="5">
    <source>
        <dbReference type="SAM" id="Coils"/>
    </source>
</evidence>
<dbReference type="InterPro" id="IPR050739">
    <property type="entry name" value="MFP"/>
</dbReference>
<keyword evidence="10" id="KW-1185">Reference proteome</keyword>
<reference evidence="9 10" key="1">
    <citation type="submission" date="2019-06" db="EMBL/GenBank/DDBJ databases">
        <title>Genomic insights into carbon and energy metabolism of Deferribacter autotrophicus revealed new metabolic traits in the phylum Deferribacteres.</title>
        <authorList>
            <person name="Slobodkin A.I."/>
            <person name="Slobodkina G.B."/>
            <person name="Allioux M."/>
            <person name="Alain K."/>
            <person name="Jebbar M."/>
            <person name="Shadrin V."/>
            <person name="Kublanov I.V."/>
            <person name="Toshchakov S.V."/>
            <person name="Bonch-Osmolovskaya E.A."/>
        </authorList>
    </citation>
    <scope>NUCLEOTIDE SEQUENCE [LARGE SCALE GENOMIC DNA]</scope>
    <source>
        <strain evidence="9 10">SL50</strain>
    </source>
</reference>
<evidence type="ECO:0000256" key="6">
    <source>
        <dbReference type="SAM" id="Phobius"/>
    </source>
</evidence>
<evidence type="ECO:0000259" key="8">
    <source>
        <dbReference type="Pfam" id="PF25954"/>
    </source>
</evidence>
<evidence type="ECO:0000256" key="4">
    <source>
        <dbReference type="ARBA" id="ARBA00023136"/>
    </source>
</evidence>
<dbReference type="PANTHER" id="PTHR30386">
    <property type="entry name" value="MEMBRANE FUSION SUBUNIT OF EMRAB-TOLC MULTIDRUG EFFLUX PUMP"/>
    <property type="match status" value="1"/>
</dbReference>
<evidence type="ECO:0000256" key="3">
    <source>
        <dbReference type="ARBA" id="ARBA00022989"/>
    </source>
</evidence>
<dbReference type="Gene3D" id="2.40.50.100">
    <property type="match status" value="1"/>
</dbReference>
<dbReference type="GO" id="GO:0055085">
    <property type="term" value="P:transmembrane transport"/>
    <property type="evidence" value="ECO:0007669"/>
    <property type="project" value="InterPro"/>
</dbReference>
<comment type="caution">
    <text evidence="9">The sequence shown here is derived from an EMBL/GenBank/DDBJ whole genome shotgun (WGS) entry which is preliminary data.</text>
</comment>
<feature type="domain" description="CusB-like beta-barrel" evidence="8">
    <location>
        <begin position="285"/>
        <end position="326"/>
    </location>
</feature>
<dbReference type="Proteomes" id="UP000322876">
    <property type="component" value="Unassembled WGS sequence"/>
</dbReference>
<protein>
    <submittedName>
        <fullName evidence="9">HlyD family efflux transporter periplasmic adaptor subunit</fullName>
    </submittedName>
</protein>
<dbReference type="GO" id="GO:0016020">
    <property type="term" value="C:membrane"/>
    <property type="evidence" value="ECO:0007669"/>
    <property type="project" value="UniProtKB-SubCell"/>
</dbReference>